<accession>Q029J6</accession>
<dbReference type="HOGENOM" id="CLU_117841_2_1_0"/>
<evidence type="ECO:0000256" key="1">
    <source>
        <dbReference type="ARBA" id="ARBA00022723"/>
    </source>
</evidence>
<gene>
    <name evidence="4" type="ordered locus">Acid_1286</name>
</gene>
<dbReference type="KEGG" id="sus:Acid_1286"/>
<dbReference type="InterPro" id="IPR010376">
    <property type="entry name" value="GBBH-like_N"/>
</dbReference>
<sequence length="115" mass="12955">MTPSTDPEHIAISKSKGIKIDWKDGHHSDYGLTFLRDKCPCATCTGAHGTPPREPEANNPFQMFKPALKMLGVEPVGNYAIRINWSDGHNSGIYSYEHFRRICPCEECRKAFTQT</sequence>
<reference evidence="4" key="1">
    <citation type="submission" date="2006-10" db="EMBL/GenBank/DDBJ databases">
        <title>Complete sequence of Solibacter usitatus Ellin6076.</title>
        <authorList>
            <consortium name="US DOE Joint Genome Institute"/>
            <person name="Copeland A."/>
            <person name="Lucas S."/>
            <person name="Lapidus A."/>
            <person name="Barry K."/>
            <person name="Detter J.C."/>
            <person name="Glavina del Rio T."/>
            <person name="Hammon N."/>
            <person name="Israni S."/>
            <person name="Dalin E."/>
            <person name="Tice H."/>
            <person name="Pitluck S."/>
            <person name="Thompson L.S."/>
            <person name="Brettin T."/>
            <person name="Bruce D."/>
            <person name="Han C."/>
            <person name="Tapia R."/>
            <person name="Gilna P."/>
            <person name="Schmutz J."/>
            <person name="Larimer F."/>
            <person name="Land M."/>
            <person name="Hauser L."/>
            <person name="Kyrpides N."/>
            <person name="Mikhailova N."/>
            <person name="Janssen P.H."/>
            <person name="Kuske C.R."/>
            <person name="Richardson P."/>
        </authorList>
    </citation>
    <scope>NUCLEOTIDE SEQUENCE</scope>
    <source>
        <strain evidence="4">Ellin6076</strain>
    </source>
</reference>
<dbReference type="STRING" id="234267.Acid_1286"/>
<keyword evidence="1" id="KW-0479">Metal-binding</keyword>
<organism evidence="4">
    <name type="scientific">Solibacter usitatus (strain Ellin6076)</name>
    <dbReference type="NCBI Taxonomy" id="234267"/>
    <lineage>
        <taxon>Bacteria</taxon>
        <taxon>Pseudomonadati</taxon>
        <taxon>Acidobacteriota</taxon>
        <taxon>Terriglobia</taxon>
        <taxon>Bryobacterales</taxon>
        <taxon>Solibacteraceae</taxon>
        <taxon>Candidatus Solibacter</taxon>
    </lineage>
</organism>
<evidence type="ECO:0000256" key="2">
    <source>
        <dbReference type="ARBA" id="ARBA00023004"/>
    </source>
</evidence>
<evidence type="ECO:0000259" key="3">
    <source>
        <dbReference type="Pfam" id="PF06155"/>
    </source>
</evidence>
<dbReference type="OrthoDB" id="9794178at2"/>
<keyword evidence="2" id="KW-0408">Iron</keyword>
<dbReference type="InParanoid" id="Q029J6"/>
<name>Q029J6_SOLUE</name>
<dbReference type="EMBL" id="CP000473">
    <property type="protein sequence ID" value="ABJ82280.1"/>
    <property type="molecule type" value="Genomic_DNA"/>
</dbReference>
<dbReference type="eggNOG" id="COG3536">
    <property type="taxonomic scope" value="Bacteria"/>
</dbReference>
<dbReference type="GO" id="GO:0046872">
    <property type="term" value="F:metal ion binding"/>
    <property type="evidence" value="ECO:0007669"/>
    <property type="project" value="UniProtKB-KW"/>
</dbReference>
<dbReference type="InterPro" id="IPR038492">
    <property type="entry name" value="GBBH-like_N_sf"/>
</dbReference>
<dbReference type="Gene3D" id="3.30.2020.30">
    <property type="match status" value="1"/>
</dbReference>
<dbReference type="AlphaFoldDB" id="Q029J6"/>
<proteinExistence type="predicted"/>
<evidence type="ECO:0000313" key="4">
    <source>
        <dbReference type="EMBL" id="ABJ82280.1"/>
    </source>
</evidence>
<feature type="domain" description="Gamma-butyrobetaine hydroxylase-like N-terminal" evidence="3">
    <location>
        <begin position="13"/>
        <end position="99"/>
    </location>
</feature>
<dbReference type="Pfam" id="PF06155">
    <property type="entry name" value="GBBH-like_N"/>
    <property type="match status" value="1"/>
</dbReference>
<protein>
    <recommendedName>
        <fullName evidence="3">Gamma-butyrobetaine hydroxylase-like N-terminal domain-containing protein</fullName>
    </recommendedName>
</protein>
<dbReference type="PANTHER" id="PTHR35303">
    <property type="entry name" value="OS02G0197800 PROTEIN"/>
    <property type="match status" value="1"/>
</dbReference>